<sequence>MAIMITREVLEVGGGGGGRISYEDWSDCLQSYLLSRDLWHGFIIVDDDEQPISSEEDDDWRRKNAAALHAITFSCGGGVLRQIRGIASAKQASTYKVKPFRFVVMN</sequence>
<reference evidence="1" key="1">
    <citation type="submission" date="2022-08" db="EMBL/GenBank/DDBJ databases">
        <authorList>
            <person name="Gutierrez-Valencia J."/>
        </authorList>
    </citation>
    <scope>NUCLEOTIDE SEQUENCE</scope>
</reference>
<comment type="caution">
    <text evidence="1">The sequence shown here is derived from an EMBL/GenBank/DDBJ whole genome shotgun (WGS) entry which is preliminary data.</text>
</comment>
<gene>
    <name evidence="1" type="ORF">LITE_LOCUS48176</name>
</gene>
<organism evidence="1 2">
    <name type="scientific">Linum tenue</name>
    <dbReference type="NCBI Taxonomy" id="586396"/>
    <lineage>
        <taxon>Eukaryota</taxon>
        <taxon>Viridiplantae</taxon>
        <taxon>Streptophyta</taxon>
        <taxon>Embryophyta</taxon>
        <taxon>Tracheophyta</taxon>
        <taxon>Spermatophyta</taxon>
        <taxon>Magnoliopsida</taxon>
        <taxon>eudicotyledons</taxon>
        <taxon>Gunneridae</taxon>
        <taxon>Pentapetalae</taxon>
        <taxon>rosids</taxon>
        <taxon>fabids</taxon>
        <taxon>Malpighiales</taxon>
        <taxon>Linaceae</taxon>
        <taxon>Linum</taxon>
    </lineage>
</organism>
<dbReference type="Proteomes" id="UP001154282">
    <property type="component" value="Unassembled WGS sequence"/>
</dbReference>
<evidence type="ECO:0000313" key="1">
    <source>
        <dbReference type="EMBL" id="CAI0556993.1"/>
    </source>
</evidence>
<protein>
    <submittedName>
        <fullName evidence="1">Uncharacterized protein</fullName>
    </submittedName>
</protein>
<evidence type="ECO:0000313" key="2">
    <source>
        <dbReference type="Proteomes" id="UP001154282"/>
    </source>
</evidence>
<proteinExistence type="predicted"/>
<dbReference type="AlphaFoldDB" id="A0AAV0RKI0"/>
<accession>A0AAV0RKI0</accession>
<keyword evidence="2" id="KW-1185">Reference proteome</keyword>
<dbReference type="EMBL" id="CAMGYJ010000011">
    <property type="protein sequence ID" value="CAI0556993.1"/>
    <property type="molecule type" value="Genomic_DNA"/>
</dbReference>
<name>A0AAV0RKI0_9ROSI</name>